<evidence type="ECO:0000256" key="1">
    <source>
        <dbReference type="SAM" id="SignalP"/>
    </source>
</evidence>
<name>A0ABY7T7C5_9SPHI</name>
<protein>
    <submittedName>
        <fullName evidence="3">Heavy-metal-associated domain-containing protein</fullName>
    </submittedName>
</protein>
<dbReference type="Gene3D" id="3.30.70.100">
    <property type="match status" value="1"/>
</dbReference>
<keyword evidence="1" id="KW-0732">Signal</keyword>
<reference evidence="3 4" key="1">
    <citation type="submission" date="2023-02" db="EMBL/GenBank/DDBJ databases">
        <title>Genome sequence of Mucilaginibacter jinjuensis strain KACC 16571.</title>
        <authorList>
            <person name="Kim S."/>
            <person name="Heo J."/>
            <person name="Kwon S.-W."/>
        </authorList>
    </citation>
    <scope>NUCLEOTIDE SEQUENCE [LARGE SCALE GENOMIC DNA]</scope>
    <source>
        <strain evidence="3 4">KACC 16571</strain>
    </source>
</reference>
<sequence>MKFLKIFVALLVTTISIAKAQFTKAELQVSGLTCSMCSNATEKSLRKLDFIGDIKTDLNRNLFIITFKKDAIVNLDQISQKVQSAGFSVNSLKATFNFSNVKVSNNYHFNYNGTLYDFLNVGDKTLDGPVAVTVLDKNFVPASTYKKYAAMADVPCYKTGIMNGSRVYHVTI</sequence>
<dbReference type="Proteomes" id="UP001216139">
    <property type="component" value="Chromosome"/>
</dbReference>
<accession>A0ABY7T7C5</accession>
<evidence type="ECO:0000259" key="2">
    <source>
        <dbReference type="PROSITE" id="PS50846"/>
    </source>
</evidence>
<feature type="chain" id="PRO_5047234402" evidence="1">
    <location>
        <begin position="21"/>
        <end position="172"/>
    </location>
</feature>
<feature type="signal peptide" evidence="1">
    <location>
        <begin position="1"/>
        <end position="20"/>
    </location>
</feature>
<dbReference type="InterPro" id="IPR006121">
    <property type="entry name" value="HMA_dom"/>
</dbReference>
<gene>
    <name evidence="3" type="ORF">PQO05_00395</name>
</gene>
<evidence type="ECO:0000313" key="3">
    <source>
        <dbReference type="EMBL" id="WCT12390.1"/>
    </source>
</evidence>
<proteinExistence type="predicted"/>
<dbReference type="RefSeq" id="WP_273630650.1">
    <property type="nucleotide sequence ID" value="NZ_CP117167.1"/>
</dbReference>
<dbReference type="PROSITE" id="PS50846">
    <property type="entry name" value="HMA_2"/>
    <property type="match status" value="1"/>
</dbReference>
<dbReference type="EMBL" id="CP117167">
    <property type="protein sequence ID" value="WCT12390.1"/>
    <property type="molecule type" value="Genomic_DNA"/>
</dbReference>
<keyword evidence="4" id="KW-1185">Reference proteome</keyword>
<evidence type="ECO:0000313" key="4">
    <source>
        <dbReference type="Proteomes" id="UP001216139"/>
    </source>
</evidence>
<dbReference type="InterPro" id="IPR036163">
    <property type="entry name" value="HMA_dom_sf"/>
</dbReference>
<organism evidence="3 4">
    <name type="scientific">Mucilaginibacter jinjuensis</name>
    <dbReference type="NCBI Taxonomy" id="1176721"/>
    <lineage>
        <taxon>Bacteria</taxon>
        <taxon>Pseudomonadati</taxon>
        <taxon>Bacteroidota</taxon>
        <taxon>Sphingobacteriia</taxon>
        <taxon>Sphingobacteriales</taxon>
        <taxon>Sphingobacteriaceae</taxon>
        <taxon>Mucilaginibacter</taxon>
    </lineage>
</organism>
<dbReference type="SUPFAM" id="SSF55008">
    <property type="entry name" value="HMA, heavy metal-associated domain"/>
    <property type="match status" value="1"/>
</dbReference>
<feature type="domain" description="HMA" evidence="2">
    <location>
        <begin position="23"/>
        <end position="90"/>
    </location>
</feature>
<dbReference type="Pfam" id="PF00403">
    <property type="entry name" value="HMA"/>
    <property type="match status" value="1"/>
</dbReference>